<organism evidence="2 3">
    <name type="scientific">Sandaracinus amylolyticus</name>
    <dbReference type="NCBI Taxonomy" id="927083"/>
    <lineage>
        <taxon>Bacteria</taxon>
        <taxon>Pseudomonadati</taxon>
        <taxon>Myxococcota</taxon>
        <taxon>Polyangia</taxon>
        <taxon>Polyangiales</taxon>
        <taxon>Sandaracinaceae</taxon>
        <taxon>Sandaracinus</taxon>
    </lineage>
</organism>
<protein>
    <submittedName>
        <fullName evidence="2">RTX toxin</fullName>
    </submittedName>
</protein>
<dbReference type="AlphaFoldDB" id="A0A0F6SI50"/>
<gene>
    <name evidence="2" type="ORF">DB32_008728</name>
</gene>
<dbReference type="STRING" id="927083.DB32_008728"/>
<dbReference type="Pfam" id="PF00526">
    <property type="entry name" value="Dicty_CTDC"/>
    <property type="match status" value="2"/>
</dbReference>
<evidence type="ECO:0000313" key="3">
    <source>
        <dbReference type="Proteomes" id="UP000034883"/>
    </source>
</evidence>
<dbReference type="OrthoDB" id="5377317at2"/>
<dbReference type="KEGG" id="samy:DB32_008728"/>
<accession>A0A0F6SI50</accession>
<dbReference type="RefSeq" id="WP_053238431.1">
    <property type="nucleotide sequence ID" value="NZ_CP011125.1"/>
</dbReference>
<keyword evidence="1" id="KW-0732">Signal</keyword>
<dbReference type="PROSITE" id="PS51257">
    <property type="entry name" value="PROKAR_LIPOPROTEIN"/>
    <property type="match status" value="1"/>
</dbReference>
<evidence type="ECO:0000256" key="1">
    <source>
        <dbReference type="SAM" id="SignalP"/>
    </source>
</evidence>
<reference evidence="2 3" key="1">
    <citation type="submission" date="2015-03" db="EMBL/GenBank/DDBJ databases">
        <title>Genome assembly of Sandaracinus amylolyticus DSM 53668.</title>
        <authorList>
            <person name="Sharma G."/>
            <person name="Subramanian S."/>
        </authorList>
    </citation>
    <scope>NUCLEOTIDE SEQUENCE [LARGE SCALE GENOMIC DNA]</scope>
    <source>
        <strain evidence="2 3">DSM 53668</strain>
    </source>
</reference>
<feature type="chain" id="PRO_5002509599" evidence="1">
    <location>
        <begin position="19"/>
        <end position="620"/>
    </location>
</feature>
<dbReference type="EMBL" id="CP011125">
    <property type="protein sequence ID" value="AKF11579.1"/>
    <property type="molecule type" value="Genomic_DNA"/>
</dbReference>
<proteinExistence type="predicted"/>
<dbReference type="Proteomes" id="UP000034883">
    <property type="component" value="Chromosome"/>
</dbReference>
<name>A0A0F6SI50_9BACT</name>
<evidence type="ECO:0000313" key="2">
    <source>
        <dbReference type="EMBL" id="AKF11579.1"/>
    </source>
</evidence>
<keyword evidence="3" id="KW-1185">Reference proteome</keyword>
<sequence>MSRRWCRWLVVLASIVTAGCDDSAALTIDLRTDLAPGIEFVRVRAEHSMRPFDEAGGGVRMVEQLASSSTDYVHRGGRVAELDGLRPGASFVRVSLIDAQGRVVVDRVTTVDVRRRVSMVVVITRACRGVVCPGPSDGPEATTCIAGRCVPPDCSPGNPGACGDPSCTTDEECRPDAECAVGLCLDRECFYVGVDERCATDQWCGPEVGCLVRPGLESDGGVPDARACATSETACDDGEDDDCDDLVDCADPDCLGVTCDDGSACTTDDACTSDGACEGTSIECDDDEVCTADSCDPATGCVNVPAEGACDDGSACTEGDACAEGACVGTAIACDDGNVCTDDACDPATGCTQTANTAPCDDTFFCNGADSCGGGTCSVHTSPPCAQFCNETTERCDQCAADADCGAVTFGAWSACGSFANTCDESGTRTRSVLTPRCTSGMCTVVTTTETGACTRDTDGTTCGTTTTGACGYADACDESGSQTVTTRRCVTGTCTASSTTRACGGRDTDGDLCGSRRTRDRCCAGACRDIWSDEANCGGCGIRCASGLSCRTISSGATSGDGAACFQCTATSQCGNGTSRNCWSVATGGYGYCQCLTDSGCASGERCFTGSGSNYCYYP</sequence>
<dbReference type="InterPro" id="IPR001673">
    <property type="entry name" value="S_mold_repeat"/>
</dbReference>
<feature type="signal peptide" evidence="1">
    <location>
        <begin position="1"/>
        <end position="18"/>
    </location>
</feature>